<reference evidence="6" key="1">
    <citation type="submission" date="2018-12" db="EMBL/GenBank/DDBJ databases">
        <title>Complete genome sequence of Roseovarius sp. MME-070.</title>
        <authorList>
            <person name="Nam Y.-D."/>
            <person name="Kang J."/>
            <person name="Chung W.-H."/>
            <person name="Park Y.S."/>
        </authorList>
    </citation>
    <scope>NUCLEOTIDE SEQUENCE [LARGE SCALE GENOMIC DNA]</scope>
    <source>
        <strain evidence="6">MME-070</strain>
    </source>
</reference>
<dbReference type="EMBL" id="CP034348">
    <property type="protein sequence ID" value="QGX99646.1"/>
    <property type="molecule type" value="Genomic_DNA"/>
</dbReference>
<dbReference type="Proteomes" id="UP000428330">
    <property type="component" value="Chromosome"/>
</dbReference>
<dbReference type="GO" id="GO:0005737">
    <property type="term" value="C:cytoplasm"/>
    <property type="evidence" value="ECO:0007669"/>
    <property type="project" value="TreeGrafter"/>
</dbReference>
<keyword evidence="2 5" id="KW-0378">Hydrolase</keyword>
<name>A0A6I6IW57_9RHOB</name>
<dbReference type="PANTHER" id="PTHR45953:SF1">
    <property type="entry name" value="IDURONATE 2-SULFATASE"/>
    <property type="match status" value="1"/>
</dbReference>
<evidence type="ECO:0000256" key="2">
    <source>
        <dbReference type="ARBA" id="ARBA00022801"/>
    </source>
</evidence>
<accession>A0A6I6IW57</accession>
<dbReference type="GO" id="GO:0008484">
    <property type="term" value="F:sulfuric ester hydrolase activity"/>
    <property type="evidence" value="ECO:0007669"/>
    <property type="project" value="TreeGrafter"/>
</dbReference>
<organism evidence="5 6">
    <name type="scientific">Roseovarius faecimaris</name>
    <dbReference type="NCBI Taxonomy" id="2494550"/>
    <lineage>
        <taxon>Bacteria</taxon>
        <taxon>Pseudomonadati</taxon>
        <taxon>Pseudomonadota</taxon>
        <taxon>Alphaproteobacteria</taxon>
        <taxon>Rhodobacterales</taxon>
        <taxon>Roseobacteraceae</taxon>
        <taxon>Roseovarius</taxon>
    </lineage>
</organism>
<dbReference type="Gene3D" id="3.40.720.10">
    <property type="entry name" value="Alkaline Phosphatase, subunit A"/>
    <property type="match status" value="1"/>
</dbReference>
<keyword evidence="1" id="KW-0479">Metal-binding</keyword>
<feature type="domain" description="Sulfatase N-terminal" evidence="4">
    <location>
        <begin position="5"/>
        <end position="364"/>
    </location>
</feature>
<keyword evidence="6" id="KW-1185">Reference proteome</keyword>
<dbReference type="GO" id="GO:0046872">
    <property type="term" value="F:metal ion binding"/>
    <property type="evidence" value="ECO:0007669"/>
    <property type="project" value="UniProtKB-KW"/>
</dbReference>
<dbReference type="OrthoDB" id="9795675at2"/>
<evidence type="ECO:0000256" key="1">
    <source>
        <dbReference type="ARBA" id="ARBA00022723"/>
    </source>
</evidence>
<dbReference type="RefSeq" id="WP_157708327.1">
    <property type="nucleotide sequence ID" value="NZ_CP034348.1"/>
</dbReference>
<evidence type="ECO:0000313" key="5">
    <source>
        <dbReference type="EMBL" id="QGX99646.1"/>
    </source>
</evidence>
<dbReference type="PANTHER" id="PTHR45953">
    <property type="entry name" value="IDURONATE 2-SULFATASE"/>
    <property type="match status" value="1"/>
</dbReference>
<protein>
    <submittedName>
        <fullName evidence="5">Phosphonate monoester hydrolase</fullName>
    </submittedName>
</protein>
<evidence type="ECO:0000313" key="6">
    <source>
        <dbReference type="Proteomes" id="UP000428330"/>
    </source>
</evidence>
<dbReference type="AlphaFoldDB" id="A0A6I6IW57"/>
<feature type="region of interest" description="Disordered" evidence="3">
    <location>
        <begin position="483"/>
        <end position="512"/>
    </location>
</feature>
<dbReference type="SUPFAM" id="SSF53649">
    <property type="entry name" value="Alkaline phosphatase-like"/>
    <property type="match status" value="1"/>
</dbReference>
<gene>
    <name evidence="5" type="ORF">EI983_15780</name>
</gene>
<proteinExistence type="predicted"/>
<evidence type="ECO:0000256" key="3">
    <source>
        <dbReference type="SAM" id="MobiDB-lite"/>
    </source>
</evidence>
<evidence type="ECO:0000259" key="4">
    <source>
        <dbReference type="Pfam" id="PF00884"/>
    </source>
</evidence>
<dbReference type="InterPro" id="IPR017850">
    <property type="entry name" value="Alkaline_phosphatase_core_sf"/>
</dbReference>
<dbReference type="KEGG" id="rom:EI983_15780"/>
<sequence length="512" mass="56195">MQHRRNILFIVIDQLRADCLTGALADHVDMPHLQSLRDEALTFANHYSVCNPCGPSRASMLTGQYAMNHRAVRNGTPLPADTPTLGTELRAAGYLPLLYGYTDSAQDPRGRAPDDPALTSYEEVMPGFHEVVEMRLEQSHPWRAYLAVKGYDVSGFPDIFRAQGPDICDPAMYRAEDSDTAFLTDRFLEDIATRGAGWCAHLTYIRPHPPLVAPAPYNRMYDPATLPAPQPCGDAHPFHTSLVATKPPSCMLDGHPDLPDAPENIAKLRALYLGLTTEVDHHIGRIISWLKESGQYDDTLLIVTADHAELLGDHGAWGKMSYHDAAYHVPLIIRDPHAPDRHGQTETALTESVDLMPTILDLAGHLPPDTVDGTSLAPLLTGPAPAGWRSHTFSELDFGDPLTPTTLQTRLNLPLTEASLAVLRNGAQRLVHFAGGLPSLLLEVDETGQSRDITDQPGAEQAILRLSQAMLDHRMRHAGGRFNHTMITPNGPKNAPRHQKTPDRATRLAQVS</sequence>
<dbReference type="InterPro" id="IPR000917">
    <property type="entry name" value="Sulfatase_N"/>
</dbReference>
<dbReference type="Pfam" id="PF00884">
    <property type="entry name" value="Sulfatase"/>
    <property type="match status" value="1"/>
</dbReference>